<keyword evidence="3" id="KW-0391">Immunity</keyword>
<keyword evidence="7" id="KW-0325">Glycoprotein</keyword>
<dbReference type="Gene3D" id="3.10.320.10">
    <property type="entry name" value="Class II Histocompatibility Antigen, M Beta Chain, Chain B, domain 1"/>
    <property type="match status" value="1"/>
</dbReference>
<keyword evidence="6" id="KW-0472">Membrane</keyword>
<keyword evidence="10" id="KW-0732">Signal</keyword>
<dbReference type="Proteomes" id="UP000694425">
    <property type="component" value="Unplaced"/>
</dbReference>
<protein>
    <recommendedName>
        <fullName evidence="11">MHC class II beta chain N-terminal domain-containing protein</fullName>
    </recommendedName>
</protein>
<dbReference type="GO" id="GO:0002250">
    <property type="term" value="P:adaptive immune response"/>
    <property type="evidence" value="ECO:0007669"/>
    <property type="project" value="UniProtKB-KW"/>
</dbReference>
<evidence type="ECO:0000256" key="4">
    <source>
        <dbReference type="ARBA" id="ARBA00022989"/>
    </source>
</evidence>
<feature type="region of interest" description="Disordered" evidence="9">
    <location>
        <begin position="165"/>
        <end position="186"/>
    </location>
</feature>
<keyword evidence="13" id="KW-1185">Reference proteome</keyword>
<accession>A0A8C7BCR0</accession>
<reference evidence="12" key="1">
    <citation type="submission" date="2025-08" db="UniProtKB">
        <authorList>
            <consortium name="Ensembl"/>
        </authorList>
    </citation>
    <scope>IDENTIFICATION</scope>
</reference>
<evidence type="ECO:0000259" key="11">
    <source>
        <dbReference type="SMART" id="SM00921"/>
    </source>
</evidence>
<dbReference type="GeneTree" id="ENSGT00940000154723"/>
<dbReference type="GO" id="GO:0002504">
    <property type="term" value="P:antigen processing and presentation of peptide or polysaccharide antigen via MHC class II"/>
    <property type="evidence" value="ECO:0007669"/>
    <property type="project" value="UniProtKB-KW"/>
</dbReference>
<evidence type="ECO:0000256" key="3">
    <source>
        <dbReference type="ARBA" id="ARBA00022859"/>
    </source>
</evidence>
<dbReference type="PANTHER" id="PTHR19944">
    <property type="entry name" value="MHC CLASS II-RELATED"/>
    <property type="match status" value="1"/>
</dbReference>
<keyword evidence="4" id="KW-1133">Transmembrane helix</keyword>
<evidence type="ECO:0000256" key="2">
    <source>
        <dbReference type="ARBA" id="ARBA00022692"/>
    </source>
</evidence>
<reference evidence="12" key="2">
    <citation type="submission" date="2025-09" db="UniProtKB">
        <authorList>
            <consortium name="Ensembl"/>
        </authorList>
    </citation>
    <scope>IDENTIFICATION</scope>
</reference>
<dbReference type="Ensembl" id="ENSNVIT00000025639.1">
    <property type="protein sequence ID" value="ENSNVIP00000022019.1"/>
    <property type="gene ID" value="ENSNVIG00000017192.1"/>
</dbReference>
<keyword evidence="2" id="KW-0812">Transmembrane</keyword>
<evidence type="ECO:0000256" key="1">
    <source>
        <dbReference type="ARBA" id="ARBA00004479"/>
    </source>
</evidence>
<dbReference type="GO" id="GO:0042613">
    <property type="term" value="C:MHC class II protein complex"/>
    <property type="evidence" value="ECO:0007669"/>
    <property type="project" value="UniProtKB-KW"/>
</dbReference>
<dbReference type="InterPro" id="IPR000353">
    <property type="entry name" value="MHC_II_b_N"/>
</dbReference>
<dbReference type="SMART" id="SM00921">
    <property type="entry name" value="MHC_II_beta"/>
    <property type="match status" value="1"/>
</dbReference>
<evidence type="ECO:0000256" key="9">
    <source>
        <dbReference type="SAM" id="MobiDB-lite"/>
    </source>
</evidence>
<dbReference type="FunFam" id="3.10.320.10:FF:000001">
    <property type="entry name" value="HLA class II histocompatibility antigen, DRB1-1 beta chain"/>
    <property type="match status" value="1"/>
</dbReference>
<dbReference type="Pfam" id="PF00969">
    <property type="entry name" value="MHC_II_beta"/>
    <property type="match status" value="1"/>
</dbReference>
<feature type="chain" id="PRO_5034710080" description="MHC class II beta chain N-terminal domain-containing protein" evidence="10">
    <location>
        <begin position="33"/>
        <end position="186"/>
    </location>
</feature>
<dbReference type="InterPro" id="IPR014745">
    <property type="entry name" value="MHC_II_a/b_N"/>
</dbReference>
<sequence length="186" mass="20826">MHGKMALWISKGLWTAAEMMILVVLNIPVAEGRDSPQDFVFQFKGECYFINGTKRVRLLDRLIYNREEVLRFDSKVGEYQAVTEVGRSIAQSWNRQKDVVERARAEVDTVCRHNYQMEKSSTLQRLGKHCLWIFGLPSPSLSWVPARPSTVGVASPVGPRLTRWMGRRGQGVGVGTGTPPPPGPSS</sequence>
<feature type="domain" description="MHC class II beta chain N-terminal" evidence="11">
    <location>
        <begin position="45"/>
        <end position="119"/>
    </location>
</feature>
<comment type="subcellular location">
    <subcellularLocation>
        <location evidence="1">Membrane</location>
        <topology evidence="1">Single-pass type I membrane protein</topology>
    </subcellularLocation>
</comment>
<evidence type="ECO:0000256" key="7">
    <source>
        <dbReference type="ARBA" id="ARBA00023180"/>
    </source>
</evidence>
<dbReference type="PANTHER" id="PTHR19944:SF101">
    <property type="entry name" value="HLA CLASS II HISTOCOMPATIBILITY ANTIGEN, DQ BETA 1 CHAIN"/>
    <property type="match status" value="1"/>
</dbReference>
<evidence type="ECO:0000256" key="8">
    <source>
        <dbReference type="ARBA" id="ARBA00023182"/>
    </source>
</evidence>
<dbReference type="InterPro" id="IPR011162">
    <property type="entry name" value="MHC_I/II-like_Ag-recog"/>
</dbReference>
<evidence type="ECO:0000313" key="13">
    <source>
        <dbReference type="Proteomes" id="UP000694425"/>
    </source>
</evidence>
<proteinExistence type="predicted"/>
<evidence type="ECO:0000256" key="6">
    <source>
        <dbReference type="ARBA" id="ARBA00023136"/>
    </source>
</evidence>
<evidence type="ECO:0000313" key="12">
    <source>
        <dbReference type="Ensembl" id="ENSNVIP00000022019.1"/>
    </source>
</evidence>
<keyword evidence="8" id="KW-0491">MHC II</keyword>
<evidence type="ECO:0000256" key="5">
    <source>
        <dbReference type="ARBA" id="ARBA00023130"/>
    </source>
</evidence>
<dbReference type="SUPFAM" id="SSF54452">
    <property type="entry name" value="MHC antigen-recognition domain"/>
    <property type="match status" value="1"/>
</dbReference>
<evidence type="ECO:0000256" key="10">
    <source>
        <dbReference type="SAM" id="SignalP"/>
    </source>
</evidence>
<feature type="signal peptide" evidence="10">
    <location>
        <begin position="1"/>
        <end position="32"/>
    </location>
</feature>
<organism evidence="12 13">
    <name type="scientific">Neovison vison</name>
    <name type="common">American mink</name>
    <name type="synonym">Mustela vison</name>
    <dbReference type="NCBI Taxonomy" id="452646"/>
    <lineage>
        <taxon>Eukaryota</taxon>
        <taxon>Metazoa</taxon>
        <taxon>Chordata</taxon>
        <taxon>Craniata</taxon>
        <taxon>Vertebrata</taxon>
        <taxon>Euteleostomi</taxon>
        <taxon>Mammalia</taxon>
        <taxon>Eutheria</taxon>
        <taxon>Laurasiatheria</taxon>
        <taxon>Carnivora</taxon>
        <taxon>Caniformia</taxon>
        <taxon>Musteloidea</taxon>
        <taxon>Mustelidae</taxon>
        <taxon>Mustelinae</taxon>
        <taxon>Neogale</taxon>
    </lineage>
</organism>
<dbReference type="AlphaFoldDB" id="A0A8C7BCR0"/>
<dbReference type="InterPro" id="IPR050160">
    <property type="entry name" value="MHC/Immunoglobulin"/>
</dbReference>
<keyword evidence="5" id="KW-1064">Adaptive immunity</keyword>
<name>A0A8C7BCR0_NEOVI</name>